<gene>
    <name evidence="2" type="primary">estB_4</name>
    <name evidence="2" type="ORF">IMCC3135_32975</name>
</gene>
<dbReference type="PANTHER" id="PTHR43283">
    <property type="entry name" value="BETA-LACTAMASE-RELATED"/>
    <property type="match status" value="1"/>
</dbReference>
<dbReference type="InterPro" id="IPR001466">
    <property type="entry name" value="Beta-lactam-related"/>
</dbReference>
<evidence type="ECO:0000259" key="1">
    <source>
        <dbReference type="Pfam" id="PF00144"/>
    </source>
</evidence>
<keyword evidence="3" id="KW-1185">Reference proteome</keyword>
<name>A0A2Z2NZD9_9GAMM</name>
<dbReference type="AlphaFoldDB" id="A0A2Z2NZD9"/>
<dbReference type="SUPFAM" id="SSF56601">
    <property type="entry name" value="beta-lactamase/transpeptidase-like"/>
    <property type="match status" value="1"/>
</dbReference>
<sequence>MTLPASSPEQLGLDPVRLQRLEQWLEQQVEQNRVAGASVLVGRHGYTALFKSAGLARAASEHGSAQPFDRDTLVRLYSMTKPVTTVAAMMLYEQGYFQLDDPVAWYLPAFADTPVWDGSMPSSEAGADAILQHVEPQQTPMTVRQLMTHTAGLSYSFMQATPVDSYYREHDLTFPGSTTSLADLVERLAKAPLLCQPGSQWNYSVSTDVLGRLVEVWSGQSLDEYFREHIFAPLQMHNTGFHVEPEHHERFADMMGPAAGGDLGDVSAAGENLTPEQDSAKLSTARAAARGFSHAAPRLLDPAMDSSFLQAPSLFSGGGGLTGSIDDFARFTQMLLNGGELDSKRLLSSKTVEFMRQNQLPGNVDMAAMGQAVWSETSYQGIGFGLGFAVVLDPVDAQMITSAGEYHWGGAASTFFWIDPVEDLFVIFLTQLYPSSTYPMRRELRTMLYQALSD</sequence>
<protein>
    <submittedName>
        <fullName evidence="2">Esterase EstB</fullName>
        <ecNumber evidence="2">3.1.1.-</ecNumber>
    </submittedName>
</protein>
<dbReference type="EMBL" id="CP018632">
    <property type="protein sequence ID" value="ASJ76639.1"/>
    <property type="molecule type" value="Genomic_DNA"/>
</dbReference>
<dbReference type="RefSeq" id="WP_088921390.1">
    <property type="nucleotide sequence ID" value="NZ_CP018632.1"/>
</dbReference>
<organism evidence="2 3">
    <name type="scientific">Granulosicoccus antarcticus IMCC3135</name>
    <dbReference type="NCBI Taxonomy" id="1192854"/>
    <lineage>
        <taxon>Bacteria</taxon>
        <taxon>Pseudomonadati</taxon>
        <taxon>Pseudomonadota</taxon>
        <taxon>Gammaproteobacteria</taxon>
        <taxon>Chromatiales</taxon>
        <taxon>Granulosicoccaceae</taxon>
        <taxon>Granulosicoccus</taxon>
    </lineage>
</organism>
<reference evidence="2 3" key="1">
    <citation type="submission" date="2016-12" db="EMBL/GenBank/DDBJ databases">
        <authorList>
            <person name="Song W.-J."/>
            <person name="Kurnit D.M."/>
        </authorList>
    </citation>
    <scope>NUCLEOTIDE SEQUENCE [LARGE SCALE GENOMIC DNA]</scope>
    <source>
        <strain evidence="2 3">IMCC3135</strain>
    </source>
</reference>
<dbReference type="Gene3D" id="3.40.710.10">
    <property type="entry name" value="DD-peptidase/beta-lactamase superfamily"/>
    <property type="match status" value="1"/>
</dbReference>
<dbReference type="Proteomes" id="UP000250079">
    <property type="component" value="Chromosome"/>
</dbReference>
<feature type="domain" description="Beta-lactamase-related" evidence="1">
    <location>
        <begin position="21"/>
        <end position="435"/>
    </location>
</feature>
<evidence type="ECO:0000313" key="3">
    <source>
        <dbReference type="Proteomes" id="UP000250079"/>
    </source>
</evidence>
<dbReference type="PANTHER" id="PTHR43283:SF3">
    <property type="entry name" value="BETA-LACTAMASE FAMILY PROTEIN (AFU_ORTHOLOGUE AFUA_5G07500)"/>
    <property type="match status" value="1"/>
</dbReference>
<evidence type="ECO:0000313" key="2">
    <source>
        <dbReference type="EMBL" id="ASJ76639.1"/>
    </source>
</evidence>
<accession>A0A2Z2NZD9</accession>
<dbReference type="EC" id="3.1.1.-" evidence="2"/>
<proteinExistence type="predicted"/>
<keyword evidence="2" id="KW-0378">Hydrolase</keyword>
<dbReference type="GO" id="GO:0016787">
    <property type="term" value="F:hydrolase activity"/>
    <property type="evidence" value="ECO:0007669"/>
    <property type="project" value="UniProtKB-KW"/>
</dbReference>
<dbReference type="OrthoDB" id="119951at2"/>
<dbReference type="Pfam" id="PF00144">
    <property type="entry name" value="Beta-lactamase"/>
    <property type="match status" value="1"/>
</dbReference>
<dbReference type="KEGG" id="gai:IMCC3135_32975"/>
<dbReference type="InterPro" id="IPR050789">
    <property type="entry name" value="Diverse_Enzym_Activities"/>
</dbReference>
<dbReference type="InterPro" id="IPR012338">
    <property type="entry name" value="Beta-lactam/transpept-like"/>
</dbReference>